<dbReference type="EMBL" id="GGEC01092720">
    <property type="protein sequence ID" value="MBX73204.1"/>
    <property type="molecule type" value="Transcribed_RNA"/>
</dbReference>
<organism evidence="1">
    <name type="scientific">Rhizophora mucronata</name>
    <name type="common">Asiatic mangrove</name>
    <dbReference type="NCBI Taxonomy" id="61149"/>
    <lineage>
        <taxon>Eukaryota</taxon>
        <taxon>Viridiplantae</taxon>
        <taxon>Streptophyta</taxon>
        <taxon>Embryophyta</taxon>
        <taxon>Tracheophyta</taxon>
        <taxon>Spermatophyta</taxon>
        <taxon>Magnoliopsida</taxon>
        <taxon>eudicotyledons</taxon>
        <taxon>Gunneridae</taxon>
        <taxon>Pentapetalae</taxon>
        <taxon>rosids</taxon>
        <taxon>fabids</taxon>
        <taxon>Malpighiales</taxon>
        <taxon>Rhizophoraceae</taxon>
        <taxon>Rhizophora</taxon>
    </lineage>
</organism>
<protein>
    <submittedName>
        <fullName evidence="1">Uncharacterized protein</fullName>
    </submittedName>
</protein>
<accession>A0A2P2R257</accession>
<dbReference type="AlphaFoldDB" id="A0A2P2R257"/>
<name>A0A2P2R257_RHIMU</name>
<evidence type="ECO:0000313" key="1">
    <source>
        <dbReference type="EMBL" id="MBX73204.1"/>
    </source>
</evidence>
<proteinExistence type="predicted"/>
<sequence length="25" mass="2956">MEKGRKKLIATRSQNHRHILLEKPA</sequence>
<reference evidence="1" key="1">
    <citation type="submission" date="2018-02" db="EMBL/GenBank/DDBJ databases">
        <title>Rhizophora mucronata_Transcriptome.</title>
        <authorList>
            <person name="Meera S.P."/>
            <person name="Sreeshan A."/>
            <person name="Augustine A."/>
        </authorList>
    </citation>
    <scope>NUCLEOTIDE SEQUENCE</scope>
    <source>
        <tissue evidence="1">Leaf</tissue>
    </source>
</reference>